<feature type="transmembrane region" description="Helical" evidence="1">
    <location>
        <begin position="284"/>
        <end position="305"/>
    </location>
</feature>
<accession>A0A812KZV0</accession>
<protein>
    <submittedName>
        <fullName evidence="2">Uncharacterized protein</fullName>
    </submittedName>
</protein>
<dbReference type="AlphaFoldDB" id="A0A812KZV0"/>
<feature type="transmembrane region" description="Helical" evidence="1">
    <location>
        <begin position="482"/>
        <end position="504"/>
    </location>
</feature>
<keyword evidence="1" id="KW-0812">Transmembrane</keyword>
<evidence type="ECO:0000256" key="1">
    <source>
        <dbReference type="SAM" id="Phobius"/>
    </source>
</evidence>
<dbReference type="OrthoDB" id="444941at2759"/>
<feature type="transmembrane region" description="Helical" evidence="1">
    <location>
        <begin position="311"/>
        <end position="329"/>
    </location>
</feature>
<feature type="transmembrane region" description="Helical" evidence="1">
    <location>
        <begin position="510"/>
        <end position="529"/>
    </location>
</feature>
<dbReference type="EMBL" id="CAJNDS010000879">
    <property type="protein sequence ID" value="CAE7239111.1"/>
    <property type="molecule type" value="Genomic_DNA"/>
</dbReference>
<reference evidence="2" key="1">
    <citation type="submission" date="2021-02" db="EMBL/GenBank/DDBJ databases">
        <authorList>
            <person name="Dougan E. K."/>
            <person name="Rhodes N."/>
            <person name="Thang M."/>
            <person name="Chan C."/>
        </authorList>
    </citation>
    <scope>NUCLEOTIDE SEQUENCE</scope>
</reference>
<keyword evidence="1" id="KW-1133">Transmembrane helix</keyword>
<gene>
    <name evidence="2" type="ORF">SNAT2548_LOCUS10589</name>
</gene>
<keyword evidence="3" id="KW-1185">Reference proteome</keyword>
<evidence type="ECO:0000313" key="3">
    <source>
        <dbReference type="Proteomes" id="UP000604046"/>
    </source>
</evidence>
<evidence type="ECO:0000313" key="2">
    <source>
        <dbReference type="EMBL" id="CAE7239111.1"/>
    </source>
</evidence>
<name>A0A812KZV0_9DINO</name>
<sequence length="566" mass="64163">MGHDEDVEGQRALPCCADASCFLHLAASFSSGVVAPRGCSNAFEGDKLFGLQAHFADDCRKAESRESTVSVRLKLQGGGRFTQSLRLSLTSVAEILTLTLTLTSDFRFSLWTREGMVSFSIDALAGSLHPGRFSFVWDSDGKLRNWFTFSCSAAAWLHMARNAKFVRKLKGLEKLRLRRVSNRAVYKSSSGALRATSRDEELRDYLCLREYFIRKVLLWRYTRHSICTWRRVSRACRPDCQATLEEKQMADKQIKDMMDDSFAFSSYLALNVEKGVKDSIELHAGTWIAIIILFSALALLCRFAQVNLLDMMPLFVALALLLLLLMVLLTKQLRRMFVLSCDSLQLCIWRGRQDTEDPRGNIAKAHTNRLNRIIQATRRPQSDMAAECAQLPIRGLMFRDPLAYSHVSMGPETDGVVEESVLGATLKGRGRFSPEMFLGMHFQQHGTADSVWLICGSLSWDVDIPLQVSLSLPRLLRYINRFLQIFLFVISYTFAKSVVDYSAWKRHFEFTLLLGAGFVILYLLLLYLLPSYVPVFLQLMALPPFLDNDNLKVFLSVLDDDFALRA</sequence>
<keyword evidence="1" id="KW-0472">Membrane</keyword>
<proteinExistence type="predicted"/>
<comment type="caution">
    <text evidence="2">The sequence shown here is derived from an EMBL/GenBank/DDBJ whole genome shotgun (WGS) entry which is preliminary data.</text>
</comment>
<dbReference type="Proteomes" id="UP000604046">
    <property type="component" value="Unassembled WGS sequence"/>
</dbReference>
<organism evidence="2 3">
    <name type="scientific">Symbiodinium natans</name>
    <dbReference type="NCBI Taxonomy" id="878477"/>
    <lineage>
        <taxon>Eukaryota</taxon>
        <taxon>Sar</taxon>
        <taxon>Alveolata</taxon>
        <taxon>Dinophyceae</taxon>
        <taxon>Suessiales</taxon>
        <taxon>Symbiodiniaceae</taxon>
        <taxon>Symbiodinium</taxon>
    </lineage>
</organism>